<dbReference type="SUPFAM" id="SSF118215">
    <property type="entry name" value="Proton glutamate symport protein"/>
    <property type="match status" value="1"/>
</dbReference>
<evidence type="ECO:0000256" key="5">
    <source>
        <dbReference type="ARBA" id="ARBA00022847"/>
    </source>
</evidence>
<feature type="transmembrane region" description="Helical" evidence="8">
    <location>
        <begin position="149"/>
        <end position="166"/>
    </location>
</feature>
<keyword evidence="4 8" id="KW-0812">Transmembrane</keyword>
<feature type="transmembrane region" description="Helical" evidence="8">
    <location>
        <begin position="219"/>
        <end position="244"/>
    </location>
</feature>
<dbReference type="InterPro" id="IPR018107">
    <property type="entry name" value="Na-dicarboxylate_symporter_CS"/>
</dbReference>
<keyword evidence="3" id="KW-1003">Cell membrane</keyword>
<reference evidence="9 10" key="1">
    <citation type="submission" date="2023-07" db="EMBL/GenBank/DDBJ databases">
        <title>Genomic Encyclopedia of Type Strains, Phase IV (KMG-IV): sequencing the most valuable type-strain genomes for metagenomic binning, comparative biology and taxonomic classification.</title>
        <authorList>
            <person name="Goeker M."/>
        </authorList>
    </citation>
    <scope>NUCLEOTIDE SEQUENCE [LARGE SCALE GENOMIC DNA]</scope>
    <source>
        <strain evidence="9 10">DSM 16460</strain>
    </source>
</reference>
<protein>
    <submittedName>
        <fullName evidence="9">Na+/H+-dicarboxylate symporter</fullName>
    </submittedName>
</protein>
<dbReference type="InterPro" id="IPR036458">
    <property type="entry name" value="Na:dicarbo_symporter_sf"/>
</dbReference>
<feature type="transmembrane region" description="Helical" evidence="8">
    <location>
        <begin position="7"/>
        <end position="26"/>
    </location>
</feature>
<evidence type="ECO:0000256" key="3">
    <source>
        <dbReference type="ARBA" id="ARBA00022475"/>
    </source>
</evidence>
<dbReference type="Proteomes" id="UP001224359">
    <property type="component" value="Unassembled WGS sequence"/>
</dbReference>
<dbReference type="EMBL" id="JAUSTQ010000005">
    <property type="protein sequence ID" value="MDQ0159562.1"/>
    <property type="molecule type" value="Genomic_DNA"/>
</dbReference>
<dbReference type="Gene3D" id="1.10.3860.10">
    <property type="entry name" value="Sodium:dicarboxylate symporter"/>
    <property type="match status" value="1"/>
</dbReference>
<feature type="transmembrane region" description="Helical" evidence="8">
    <location>
        <begin position="186"/>
        <end position="207"/>
    </location>
</feature>
<accession>A0ABT9VF11</accession>
<organism evidence="9 10">
    <name type="scientific">Alkalibacillus salilacus</name>
    <dbReference type="NCBI Taxonomy" id="284582"/>
    <lineage>
        <taxon>Bacteria</taxon>
        <taxon>Bacillati</taxon>
        <taxon>Bacillota</taxon>
        <taxon>Bacilli</taxon>
        <taxon>Bacillales</taxon>
        <taxon>Bacillaceae</taxon>
        <taxon>Alkalibacillus</taxon>
    </lineage>
</organism>
<evidence type="ECO:0000256" key="4">
    <source>
        <dbReference type="ARBA" id="ARBA00022692"/>
    </source>
</evidence>
<evidence type="ECO:0000256" key="6">
    <source>
        <dbReference type="ARBA" id="ARBA00022989"/>
    </source>
</evidence>
<comment type="subcellular location">
    <subcellularLocation>
        <location evidence="1">Cell membrane</location>
        <topology evidence="1">Multi-pass membrane protein</topology>
    </subcellularLocation>
</comment>
<keyword evidence="10" id="KW-1185">Reference proteome</keyword>
<keyword evidence="7 8" id="KW-0472">Membrane</keyword>
<dbReference type="RefSeq" id="WP_306976135.1">
    <property type="nucleotide sequence ID" value="NZ_JAUSTQ010000005.1"/>
</dbReference>
<dbReference type="PANTHER" id="PTHR42865">
    <property type="entry name" value="PROTON/GLUTAMATE-ASPARTATE SYMPORTER"/>
    <property type="match status" value="1"/>
</dbReference>
<keyword evidence="6 8" id="KW-1133">Transmembrane helix</keyword>
<dbReference type="InterPro" id="IPR001991">
    <property type="entry name" value="Na-dicarboxylate_symporter"/>
</dbReference>
<feature type="transmembrane region" description="Helical" evidence="8">
    <location>
        <begin position="333"/>
        <end position="359"/>
    </location>
</feature>
<keyword evidence="2" id="KW-0813">Transport</keyword>
<dbReference type="PANTHER" id="PTHR42865:SF7">
    <property type="entry name" value="PROTON_GLUTAMATE-ASPARTATE SYMPORTER"/>
    <property type="match status" value="1"/>
</dbReference>
<dbReference type="Pfam" id="PF00375">
    <property type="entry name" value="SDF"/>
    <property type="match status" value="1"/>
</dbReference>
<gene>
    <name evidence="9" type="ORF">J2S77_001546</name>
</gene>
<evidence type="ECO:0000313" key="9">
    <source>
        <dbReference type="EMBL" id="MDQ0159562.1"/>
    </source>
</evidence>
<dbReference type="PROSITE" id="PS00713">
    <property type="entry name" value="NA_DICARBOXYL_SYMP_1"/>
    <property type="match status" value="1"/>
</dbReference>
<evidence type="ECO:0000256" key="1">
    <source>
        <dbReference type="ARBA" id="ARBA00004651"/>
    </source>
</evidence>
<keyword evidence="5" id="KW-0769">Symport</keyword>
<dbReference type="PRINTS" id="PR00173">
    <property type="entry name" value="EDTRNSPORT"/>
</dbReference>
<comment type="caution">
    <text evidence="9">The sequence shown here is derived from an EMBL/GenBank/DDBJ whole genome shotgun (WGS) entry which is preliminary data.</text>
</comment>
<evidence type="ECO:0000256" key="7">
    <source>
        <dbReference type="ARBA" id="ARBA00023136"/>
    </source>
</evidence>
<evidence type="ECO:0000256" key="2">
    <source>
        <dbReference type="ARBA" id="ARBA00022448"/>
    </source>
</evidence>
<feature type="transmembrane region" description="Helical" evidence="8">
    <location>
        <begin position="81"/>
        <end position="103"/>
    </location>
</feature>
<evidence type="ECO:0000313" key="10">
    <source>
        <dbReference type="Proteomes" id="UP001224359"/>
    </source>
</evidence>
<sequence length="418" mass="44400">MQNLTKQIIIALILGIIVGLGMNLFLPDLFGPVDTYVFSPIGDIFLRLIQMMVVPIVFVSIVLGTAGLGDPKKLGRIGGKTIGFFLLSTTVALTIAMSLALLVKPGTPGLLDSVEIEEEYQAEETPSVVETLVNIVPTNPIDAMTNGEMLQIIFFSIFIGFALAVLSKKTDKIYHLFEQAFDLVMYLIKIIMYMAPLGAFALIASAVGGVGLEAIQSMFAYFLVVLAALLIHAVITYGSVIKFLAKKSPIWFIKNFAQAISVAFGTASSSATLPVSMTTAQKRLGVRESVSGFVQPVGATINMDGTAIMQGVATVFIAQVYAQSLSLTEMLTVVLIAVLASIGTAGVPGVGLIMLAMVLEQVGLPVEAIGLILGVDRLLDMARTAVNITGDAACALYINETEPDLDEEDDRPSLNSNA</sequence>
<name>A0ABT9VF11_9BACI</name>
<proteinExistence type="predicted"/>
<evidence type="ECO:0000256" key="8">
    <source>
        <dbReference type="SAM" id="Phobius"/>
    </source>
</evidence>
<feature type="transmembrane region" description="Helical" evidence="8">
    <location>
        <begin position="46"/>
        <end position="69"/>
    </location>
</feature>